<proteinExistence type="predicted"/>
<dbReference type="Proteomes" id="UP000269221">
    <property type="component" value="Unassembled WGS sequence"/>
</dbReference>
<evidence type="ECO:0000313" key="2">
    <source>
        <dbReference type="Proteomes" id="UP000269221"/>
    </source>
</evidence>
<sequence>MMGMKHRAWKTTGHAVIPGEATWPPHNVAPVPAAPQILHKVVQLGLPALLCLSVGLSFLLSKILMEKLGSTGSSLSSCVPSAGPFPMARISQGHQFIMESLSSSPGAALGPPLDSLQQLHVLLLLDPELKVITT</sequence>
<evidence type="ECO:0000313" key="1">
    <source>
        <dbReference type="EMBL" id="RMC01768.1"/>
    </source>
</evidence>
<reference evidence="1 2" key="1">
    <citation type="submission" date="2018-07" db="EMBL/GenBank/DDBJ databases">
        <title>A high quality draft genome assembly of the barn swallow (H. rustica rustica).</title>
        <authorList>
            <person name="Formenti G."/>
            <person name="Chiara M."/>
            <person name="Poveda L."/>
            <person name="Francoijs K.-J."/>
            <person name="Bonisoli-Alquati A."/>
            <person name="Canova L."/>
            <person name="Gianfranceschi L."/>
            <person name="Horner D.S."/>
            <person name="Saino N."/>
        </authorList>
    </citation>
    <scope>NUCLEOTIDE SEQUENCE [LARGE SCALE GENOMIC DNA]</scope>
    <source>
        <strain evidence="1">Chelidonia</strain>
        <tissue evidence="1">Blood</tissue>
    </source>
</reference>
<protein>
    <submittedName>
        <fullName evidence="1">Uncharacterized protein</fullName>
    </submittedName>
</protein>
<gene>
    <name evidence="1" type="ORF">DUI87_21786</name>
</gene>
<organism evidence="1 2">
    <name type="scientific">Hirundo rustica rustica</name>
    <dbReference type="NCBI Taxonomy" id="333673"/>
    <lineage>
        <taxon>Eukaryota</taxon>
        <taxon>Metazoa</taxon>
        <taxon>Chordata</taxon>
        <taxon>Craniata</taxon>
        <taxon>Vertebrata</taxon>
        <taxon>Euteleostomi</taxon>
        <taxon>Archelosauria</taxon>
        <taxon>Archosauria</taxon>
        <taxon>Dinosauria</taxon>
        <taxon>Saurischia</taxon>
        <taxon>Theropoda</taxon>
        <taxon>Coelurosauria</taxon>
        <taxon>Aves</taxon>
        <taxon>Neognathae</taxon>
        <taxon>Neoaves</taxon>
        <taxon>Telluraves</taxon>
        <taxon>Australaves</taxon>
        <taxon>Passeriformes</taxon>
        <taxon>Sylvioidea</taxon>
        <taxon>Hirundinidae</taxon>
        <taxon>Hirundo</taxon>
    </lineage>
</organism>
<keyword evidence="2" id="KW-1185">Reference proteome</keyword>
<dbReference type="EMBL" id="QRBI01000136">
    <property type="protein sequence ID" value="RMC01768.1"/>
    <property type="molecule type" value="Genomic_DNA"/>
</dbReference>
<name>A0A3M0JL11_HIRRU</name>
<comment type="caution">
    <text evidence="1">The sequence shown here is derived from an EMBL/GenBank/DDBJ whole genome shotgun (WGS) entry which is preliminary data.</text>
</comment>
<accession>A0A3M0JL11</accession>
<dbReference type="AlphaFoldDB" id="A0A3M0JL11"/>